<dbReference type="Proteomes" id="UP001620626">
    <property type="component" value="Unassembled WGS sequence"/>
</dbReference>
<evidence type="ECO:0000313" key="3">
    <source>
        <dbReference type="EMBL" id="KAL3120842.1"/>
    </source>
</evidence>
<proteinExistence type="predicted"/>
<feature type="compositionally biased region" description="Basic and acidic residues" evidence="1">
    <location>
        <begin position="23"/>
        <end position="34"/>
    </location>
</feature>
<evidence type="ECO:0000256" key="1">
    <source>
        <dbReference type="SAM" id="MobiDB-lite"/>
    </source>
</evidence>
<keyword evidence="4" id="KW-1185">Reference proteome</keyword>
<feature type="signal peptide" evidence="2">
    <location>
        <begin position="1"/>
        <end position="17"/>
    </location>
</feature>
<feature type="region of interest" description="Disordered" evidence="1">
    <location>
        <begin position="18"/>
        <end position="39"/>
    </location>
</feature>
<gene>
    <name evidence="3" type="ORF">niasHT_008134</name>
</gene>
<reference evidence="3 4" key="1">
    <citation type="submission" date="2024-10" db="EMBL/GenBank/DDBJ databases">
        <authorList>
            <person name="Kim D."/>
        </authorList>
    </citation>
    <scope>NUCLEOTIDE SEQUENCE [LARGE SCALE GENOMIC DNA]</scope>
    <source>
        <strain evidence="3">BH-2024</strain>
    </source>
</reference>
<accession>A0ABD2M032</accession>
<feature type="region of interest" description="Disordered" evidence="1">
    <location>
        <begin position="66"/>
        <end position="100"/>
    </location>
</feature>
<keyword evidence="2" id="KW-0732">Signal</keyword>
<dbReference type="AlphaFoldDB" id="A0ABD2M032"/>
<sequence length="100" mass="11253">MITLLLLFFENLPRGKTLSNWKQNDDRSEENWEKGEEEGGDGCTFAAVLGSSLAIFAKTTRRILRMPRQTDGARPNRCNQSAQFRGAPTKSSSSDRQQQC</sequence>
<feature type="compositionally biased region" description="Polar residues" evidence="1">
    <location>
        <begin position="77"/>
        <end position="100"/>
    </location>
</feature>
<organism evidence="3 4">
    <name type="scientific">Heterodera trifolii</name>
    <dbReference type="NCBI Taxonomy" id="157864"/>
    <lineage>
        <taxon>Eukaryota</taxon>
        <taxon>Metazoa</taxon>
        <taxon>Ecdysozoa</taxon>
        <taxon>Nematoda</taxon>
        <taxon>Chromadorea</taxon>
        <taxon>Rhabditida</taxon>
        <taxon>Tylenchina</taxon>
        <taxon>Tylenchomorpha</taxon>
        <taxon>Tylenchoidea</taxon>
        <taxon>Heteroderidae</taxon>
        <taxon>Heteroderinae</taxon>
        <taxon>Heterodera</taxon>
    </lineage>
</organism>
<dbReference type="EMBL" id="JBICBT010000207">
    <property type="protein sequence ID" value="KAL3120842.1"/>
    <property type="molecule type" value="Genomic_DNA"/>
</dbReference>
<name>A0ABD2M032_9BILA</name>
<evidence type="ECO:0008006" key="5">
    <source>
        <dbReference type="Google" id="ProtNLM"/>
    </source>
</evidence>
<protein>
    <recommendedName>
        <fullName evidence="5">Secreted protein</fullName>
    </recommendedName>
</protein>
<evidence type="ECO:0000256" key="2">
    <source>
        <dbReference type="SAM" id="SignalP"/>
    </source>
</evidence>
<evidence type="ECO:0000313" key="4">
    <source>
        <dbReference type="Proteomes" id="UP001620626"/>
    </source>
</evidence>
<comment type="caution">
    <text evidence="3">The sequence shown here is derived from an EMBL/GenBank/DDBJ whole genome shotgun (WGS) entry which is preliminary data.</text>
</comment>
<feature type="chain" id="PRO_5044895839" description="Secreted protein" evidence="2">
    <location>
        <begin position="18"/>
        <end position="100"/>
    </location>
</feature>